<reference evidence="1 2" key="1">
    <citation type="journal article" date="2018" name="Sci. Rep.">
        <title>Genomic signatures of local adaptation to the degree of environmental predictability in rotifers.</title>
        <authorList>
            <person name="Franch-Gras L."/>
            <person name="Hahn C."/>
            <person name="Garcia-Roger E.M."/>
            <person name="Carmona M.J."/>
            <person name="Serra M."/>
            <person name="Gomez A."/>
        </authorList>
    </citation>
    <scope>NUCLEOTIDE SEQUENCE [LARGE SCALE GENOMIC DNA]</scope>
    <source>
        <strain evidence="1">HYR1</strain>
    </source>
</reference>
<sequence length="89" mass="10587">MLKYQEKNKQNAFPRQYLLSKLWNNSKSRTIEKLAIPSIFKMVSTLPHIKLKLKISDAIMAYFCNYFDYSLFEQLDCISLMPGTKLKMW</sequence>
<keyword evidence="2" id="KW-1185">Reference proteome</keyword>
<dbReference type="Proteomes" id="UP000276133">
    <property type="component" value="Unassembled WGS sequence"/>
</dbReference>
<protein>
    <submittedName>
        <fullName evidence="1">Uncharacterized protein</fullName>
    </submittedName>
</protein>
<organism evidence="1 2">
    <name type="scientific">Brachionus plicatilis</name>
    <name type="common">Marine rotifer</name>
    <name type="synonym">Brachionus muelleri</name>
    <dbReference type="NCBI Taxonomy" id="10195"/>
    <lineage>
        <taxon>Eukaryota</taxon>
        <taxon>Metazoa</taxon>
        <taxon>Spiralia</taxon>
        <taxon>Gnathifera</taxon>
        <taxon>Rotifera</taxon>
        <taxon>Eurotatoria</taxon>
        <taxon>Monogononta</taxon>
        <taxon>Pseudotrocha</taxon>
        <taxon>Ploima</taxon>
        <taxon>Brachionidae</taxon>
        <taxon>Brachionus</taxon>
    </lineage>
</organism>
<evidence type="ECO:0000313" key="2">
    <source>
        <dbReference type="Proteomes" id="UP000276133"/>
    </source>
</evidence>
<comment type="caution">
    <text evidence="1">The sequence shown here is derived from an EMBL/GenBank/DDBJ whole genome shotgun (WGS) entry which is preliminary data.</text>
</comment>
<accession>A0A3M7RCI9</accession>
<gene>
    <name evidence="1" type="ORF">BpHYR1_032110</name>
</gene>
<dbReference type="AlphaFoldDB" id="A0A3M7RCI9"/>
<proteinExistence type="predicted"/>
<evidence type="ECO:0000313" key="1">
    <source>
        <dbReference type="EMBL" id="RNA21124.1"/>
    </source>
</evidence>
<name>A0A3M7RCI9_BRAPC</name>
<dbReference type="EMBL" id="REGN01003727">
    <property type="protein sequence ID" value="RNA21124.1"/>
    <property type="molecule type" value="Genomic_DNA"/>
</dbReference>